<keyword evidence="2" id="KW-1185">Reference proteome</keyword>
<protein>
    <submittedName>
        <fullName evidence="1">AT-hook motif nuclear-localized protein</fullName>
    </submittedName>
</protein>
<organism evidence="1 2">
    <name type="scientific">Melia azedarach</name>
    <name type="common">Chinaberry tree</name>
    <dbReference type="NCBI Taxonomy" id="155640"/>
    <lineage>
        <taxon>Eukaryota</taxon>
        <taxon>Viridiplantae</taxon>
        <taxon>Streptophyta</taxon>
        <taxon>Embryophyta</taxon>
        <taxon>Tracheophyta</taxon>
        <taxon>Spermatophyta</taxon>
        <taxon>Magnoliopsida</taxon>
        <taxon>eudicotyledons</taxon>
        <taxon>Gunneridae</taxon>
        <taxon>Pentapetalae</taxon>
        <taxon>rosids</taxon>
        <taxon>malvids</taxon>
        <taxon>Sapindales</taxon>
        <taxon>Meliaceae</taxon>
        <taxon>Melia</taxon>
    </lineage>
</organism>
<sequence length="376" mass="38668">MEGKEENNISSGVAVKGDEAPDSFRVAPRTENPSPFPAPAVTSAAAEAPPTPVSMSAQGPVSVTGTGTGTPTGTGTGTGKGPGPGTRTSTGTGAEMKKKRGRPRKYGPDGTITMALSPMPISSSIPLTGEYSAWKRGRGKPLDSIKKSYKLEHENPGDKIAYFVGANFTPHVLTVNTGEDVTMKVMSFSQQGARAICILSANGTISNVTLRQPTSSGGTLTYEGRFEILSLSGSFMPTDNGGTKSRSGGMSVSLAGPDGRVVGGGLAGFLIAAGPVQVVVGSFLPGHQQEQKHKKQRTELPPVVTPLTVSVISAEEVKGGYSSVKPVVTTSPSFHGDNSASLNPMQGLRNLATDNKTSSADEDSKGPSQSNCEVSC</sequence>
<gene>
    <name evidence="1" type="ORF">OWV82_019855</name>
</gene>
<dbReference type="Proteomes" id="UP001164539">
    <property type="component" value="Chromosome 11"/>
</dbReference>
<evidence type="ECO:0000313" key="2">
    <source>
        <dbReference type="Proteomes" id="UP001164539"/>
    </source>
</evidence>
<accession>A0ACC1X422</accession>
<evidence type="ECO:0000313" key="1">
    <source>
        <dbReference type="EMBL" id="KAJ4706171.1"/>
    </source>
</evidence>
<dbReference type="EMBL" id="CM051404">
    <property type="protein sequence ID" value="KAJ4706171.1"/>
    <property type="molecule type" value="Genomic_DNA"/>
</dbReference>
<proteinExistence type="predicted"/>
<reference evidence="1 2" key="1">
    <citation type="journal article" date="2023" name="Science">
        <title>Complex scaffold remodeling in plant triterpene biosynthesis.</title>
        <authorList>
            <person name="De La Pena R."/>
            <person name="Hodgson H."/>
            <person name="Liu J.C."/>
            <person name="Stephenson M.J."/>
            <person name="Martin A.C."/>
            <person name="Owen C."/>
            <person name="Harkess A."/>
            <person name="Leebens-Mack J."/>
            <person name="Jimenez L.E."/>
            <person name="Osbourn A."/>
            <person name="Sattely E.S."/>
        </authorList>
    </citation>
    <scope>NUCLEOTIDE SEQUENCE [LARGE SCALE GENOMIC DNA]</scope>
    <source>
        <strain evidence="2">cv. JPN11</strain>
        <tissue evidence="1">Leaf</tissue>
    </source>
</reference>
<comment type="caution">
    <text evidence="1">The sequence shown here is derived from an EMBL/GenBank/DDBJ whole genome shotgun (WGS) entry which is preliminary data.</text>
</comment>
<name>A0ACC1X422_MELAZ</name>